<protein>
    <submittedName>
        <fullName evidence="1">Uncharacterized protein</fullName>
    </submittedName>
</protein>
<keyword evidence="2" id="KW-1185">Reference proteome</keyword>
<accession>A0A0D2N1Q4</accession>
<dbReference type="EMBL" id="CM001740">
    <property type="protein sequence ID" value="KJB06163.1"/>
    <property type="molecule type" value="Genomic_DNA"/>
</dbReference>
<dbReference type="AlphaFoldDB" id="A0A0D2N1Q4"/>
<dbReference type="Gramene" id="KJB06163">
    <property type="protein sequence ID" value="KJB06163"/>
    <property type="gene ID" value="B456_001G094100"/>
</dbReference>
<evidence type="ECO:0000313" key="1">
    <source>
        <dbReference type="EMBL" id="KJB06163.1"/>
    </source>
</evidence>
<dbReference type="Proteomes" id="UP000032304">
    <property type="component" value="Chromosome 1"/>
</dbReference>
<evidence type="ECO:0000313" key="2">
    <source>
        <dbReference type="Proteomes" id="UP000032304"/>
    </source>
</evidence>
<reference evidence="1 2" key="1">
    <citation type="journal article" date="2012" name="Nature">
        <title>Repeated polyploidization of Gossypium genomes and the evolution of spinnable cotton fibres.</title>
        <authorList>
            <person name="Paterson A.H."/>
            <person name="Wendel J.F."/>
            <person name="Gundlach H."/>
            <person name="Guo H."/>
            <person name="Jenkins J."/>
            <person name="Jin D."/>
            <person name="Llewellyn D."/>
            <person name="Showmaker K.C."/>
            <person name="Shu S."/>
            <person name="Udall J."/>
            <person name="Yoo M.J."/>
            <person name="Byers R."/>
            <person name="Chen W."/>
            <person name="Doron-Faigenboim A."/>
            <person name="Duke M.V."/>
            <person name="Gong L."/>
            <person name="Grimwood J."/>
            <person name="Grover C."/>
            <person name="Grupp K."/>
            <person name="Hu G."/>
            <person name="Lee T.H."/>
            <person name="Li J."/>
            <person name="Lin L."/>
            <person name="Liu T."/>
            <person name="Marler B.S."/>
            <person name="Page J.T."/>
            <person name="Roberts A.W."/>
            <person name="Romanel E."/>
            <person name="Sanders W.S."/>
            <person name="Szadkowski E."/>
            <person name="Tan X."/>
            <person name="Tang H."/>
            <person name="Xu C."/>
            <person name="Wang J."/>
            <person name="Wang Z."/>
            <person name="Zhang D."/>
            <person name="Zhang L."/>
            <person name="Ashrafi H."/>
            <person name="Bedon F."/>
            <person name="Bowers J.E."/>
            <person name="Brubaker C.L."/>
            <person name="Chee P.W."/>
            <person name="Das S."/>
            <person name="Gingle A.R."/>
            <person name="Haigler C.H."/>
            <person name="Harker D."/>
            <person name="Hoffmann L.V."/>
            <person name="Hovav R."/>
            <person name="Jones D.C."/>
            <person name="Lemke C."/>
            <person name="Mansoor S."/>
            <person name="ur Rahman M."/>
            <person name="Rainville L.N."/>
            <person name="Rambani A."/>
            <person name="Reddy U.K."/>
            <person name="Rong J.K."/>
            <person name="Saranga Y."/>
            <person name="Scheffler B.E."/>
            <person name="Scheffler J.A."/>
            <person name="Stelly D.M."/>
            <person name="Triplett B.A."/>
            <person name="Van Deynze A."/>
            <person name="Vaslin M.F."/>
            <person name="Waghmare V.N."/>
            <person name="Walford S.A."/>
            <person name="Wright R.J."/>
            <person name="Zaki E.A."/>
            <person name="Zhang T."/>
            <person name="Dennis E.S."/>
            <person name="Mayer K.F."/>
            <person name="Peterson D.G."/>
            <person name="Rokhsar D.S."/>
            <person name="Wang X."/>
            <person name="Schmutz J."/>
        </authorList>
    </citation>
    <scope>NUCLEOTIDE SEQUENCE [LARGE SCALE GENOMIC DNA]</scope>
</reference>
<organism evidence="1 2">
    <name type="scientific">Gossypium raimondii</name>
    <name type="common">Peruvian cotton</name>
    <name type="synonym">Gossypium klotzschianum subsp. raimondii</name>
    <dbReference type="NCBI Taxonomy" id="29730"/>
    <lineage>
        <taxon>Eukaryota</taxon>
        <taxon>Viridiplantae</taxon>
        <taxon>Streptophyta</taxon>
        <taxon>Embryophyta</taxon>
        <taxon>Tracheophyta</taxon>
        <taxon>Spermatophyta</taxon>
        <taxon>Magnoliopsida</taxon>
        <taxon>eudicotyledons</taxon>
        <taxon>Gunneridae</taxon>
        <taxon>Pentapetalae</taxon>
        <taxon>rosids</taxon>
        <taxon>malvids</taxon>
        <taxon>Malvales</taxon>
        <taxon>Malvaceae</taxon>
        <taxon>Malvoideae</taxon>
        <taxon>Gossypium</taxon>
    </lineage>
</organism>
<proteinExistence type="predicted"/>
<sequence length="66" mass="7519">MSSLFGQENCLPKCNPRLKKQLLLDKKEQKTIEISIPNSSKVTFLSGKKIKTEKEKPNHYSNIKSA</sequence>
<gene>
    <name evidence="1" type="ORF">B456_001G094100</name>
</gene>
<name>A0A0D2N1Q4_GOSRA</name>